<dbReference type="GO" id="GO:0043565">
    <property type="term" value="F:sequence-specific DNA binding"/>
    <property type="evidence" value="ECO:0007669"/>
    <property type="project" value="InterPro"/>
</dbReference>
<evidence type="ECO:0000256" key="1">
    <source>
        <dbReference type="ARBA" id="ARBA00023015"/>
    </source>
</evidence>
<dbReference type="PATRIC" id="fig|1335048.3.peg.4000"/>
<reference evidence="5 6" key="1">
    <citation type="submission" date="2015-09" db="EMBL/GenBank/DDBJ databases">
        <title>Complete genome sequence of Defluviimonas alba cai42t isolated from an oilfield in Xinjiang.</title>
        <authorList>
            <person name="Geng S."/>
            <person name="Pan X."/>
            <person name="Wu X."/>
        </authorList>
    </citation>
    <scope>NUCLEOTIDE SEQUENCE [LARGE SCALE GENOMIC DNA]</scope>
    <source>
        <strain evidence="6">cai42</strain>
    </source>
</reference>
<accession>A0A159Z6U6</accession>
<gene>
    <name evidence="5" type="ORF">AKL17_3859</name>
</gene>
<protein>
    <submittedName>
        <fullName evidence="5">Transcriptional regulator MmsR</fullName>
    </submittedName>
</protein>
<dbReference type="PANTHER" id="PTHR46796">
    <property type="entry name" value="HTH-TYPE TRANSCRIPTIONAL ACTIVATOR RHAS-RELATED"/>
    <property type="match status" value="1"/>
</dbReference>
<dbReference type="InterPro" id="IPR050204">
    <property type="entry name" value="AraC_XylS_family_regulators"/>
</dbReference>
<dbReference type="AlphaFoldDB" id="A0A159Z6U6"/>
<dbReference type="KEGG" id="daa:AKL17_3859"/>
<dbReference type="PANTHER" id="PTHR46796:SF13">
    <property type="entry name" value="HTH-TYPE TRANSCRIPTIONAL ACTIVATOR RHAS"/>
    <property type="match status" value="1"/>
</dbReference>
<feature type="domain" description="HTH araC/xylS-type" evidence="4">
    <location>
        <begin position="199"/>
        <end position="279"/>
    </location>
</feature>
<dbReference type="PROSITE" id="PS01124">
    <property type="entry name" value="HTH_ARAC_FAMILY_2"/>
    <property type="match status" value="1"/>
</dbReference>
<dbReference type="Pfam" id="PF12833">
    <property type="entry name" value="HTH_18"/>
    <property type="match status" value="1"/>
</dbReference>
<dbReference type="PROSITE" id="PS00041">
    <property type="entry name" value="HTH_ARAC_FAMILY_1"/>
    <property type="match status" value="1"/>
</dbReference>
<evidence type="ECO:0000313" key="6">
    <source>
        <dbReference type="Proteomes" id="UP000076128"/>
    </source>
</evidence>
<evidence type="ECO:0000256" key="3">
    <source>
        <dbReference type="ARBA" id="ARBA00023163"/>
    </source>
</evidence>
<keyword evidence="3" id="KW-0804">Transcription</keyword>
<dbReference type="InterPro" id="IPR014710">
    <property type="entry name" value="RmlC-like_jellyroll"/>
</dbReference>
<dbReference type="SMART" id="SM00342">
    <property type="entry name" value="HTH_ARAC"/>
    <property type="match status" value="1"/>
</dbReference>
<dbReference type="STRING" id="1335048.AKL17_3859"/>
<dbReference type="InterPro" id="IPR018060">
    <property type="entry name" value="HTH_AraC"/>
</dbReference>
<dbReference type="Gene3D" id="1.10.10.60">
    <property type="entry name" value="Homeodomain-like"/>
    <property type="match status" value="1"/>
</dbReference>
<sequence length="306" mass="34637">MMDEIEGGVLAQIPPAALTLTLTRSTIKMQHSSSWSVDKVNPVDDLVICLTGEGRYLIGGEDRTLRPGEAMLIPRDTRFVGFNAGTVTYTGIAQHFMLEIHGKYDLLAQMTLRPKVRLSRWETFGPLVRQFYQTAPPSSLTLAQHHAFMLLLIAYVDDAFLAWRDQRAFLPNRPDQIELSVMVAATRIAADPLDDSIAEAVVADAPYNRDYFLREFQKRVGRTPRKFQEFKRMERAMHYLESGASVGQTAAEVGYADPYYFSRMFKRIMGLSPRAHMQKVRQSRDGSLLHMDELAQIEALRGGPPR</sequence>
<evidence type="ECO:0000256" key="2">
    <source>
        <dbReference type="ARBA" id="ARBA00023125"/>
    </source>
</evidence>
<dbReference type="InterPro" id="IPR011051">
    <property type="entry name" value="RmlC_Cupin_sf"/>
</dbReference>
<organism evidence="5 6">
    <name type="scientific">Frigidibacter mobilis</name>
    <dbReference type="NCBI Taxonomy" id="1335048"/>
    <lineage>
        <taxon>Bacteria</taxon>
        <taxon>Pseudomonadati</taxon>
        <taxon>Pseudomonadota</taxon>
        <taxon>Alphaproteobacteria</taxon>
        <taxon>Rhodobacterales</taxon>
        <taxon>Paracoccaceae</taxon>
        <taxon>Frigidibacter</taxon>
    </lineage>
</organism>
<evidence type="ECO:0000313" key="5">
    <source>
        <dbReference type="EMBL" id="AMY71081.1"/>
    </source>
</evidence>
<dbReference type="Proteomes" id="UP000076128">
    <property type="component" value="Chromosome"/>
</dbReference>
<dbReference type="InterPro" id="IPR009057">
    <property type="entry name" value="Homeodomain-like_sf"/>
</dbReference>
<keyword evidence="2" id="KW-0238">DNA-binding</keyword>
<dbReference type="SUPFAM" id="SSF46689">
    <property type="entry name" value="Homeodomain-like"/>
    <property type="match status" value="1"/>
</dbReference>
<dbReference type="RefSeq" id="WP_207209490.1">
    <property type="nucleotide sequence ID" value="NZ_CP012661.1"/>
</dbReference>
<dbReference type="SUPFAM" id="SSF51182">
    <property type="entry name" value="RmlC-like cupins"/>
    <property type="match status" value="1"/>
</dbReference>
<dbReference type="GO" id="GO:0003700">
    <property type="term" value="F:DNA-binding transcription factor activity"/>
    <property type="evidence" value="ECO:0007669"/>
    <property type="project" value="InterPro"/>
</dbReference>
<name>A0A159Z6U6_9RHOB</name>
<dbReference type="EMBL" id="CP012661">
    <property type="protein sequence ID" value="AMY71081.1"/>
    <property type="molecule type" value="Genomic_DNA"/>
</dbReference>
<dbReference type="Gene3D" id="2.60.120.10">
    <property type="entry name" value="Jelly Rolls"/>
    <property type="match status" value="1"/>
</dbReference>
<dbReference type="InterPro" id="IPR018062">
    <property type="entry name" value="HTH_AraC-typ_CS"/>
</dbReference>
<keyword evidence="6" id="KW-1185">Reference proteome</keyword>
<keyword evidence="1" id="KW-0805">Transcription regulation</keyword>
<proteinExistence type="predicted"/>
<evidence type="ECO:0000259" key="4">
    <source>
        <dbReference type="PROSITE" id="PS01124"/>
    </source>
</evidence>